<dbReference type="InterPro" id="IPR011110">
    <property type="entry name" value="Reg_prop"/>
</dbReference>
<dbReference type="AlphaFoldDB" id="A0A2S0VVQ2"/>
<accession>A0A2S0VVQ2</accession>
<evidence type="ECO:0008006" key="4">
    <source>
        <dbReference type="Google" id="ProtNLM"/>
    </source>
</evidence>
<organism evidence="2 3">
    <name type="scientific">Saccharobesus litoralis</name>
    <dbReference type="NCBI Taxonomy" id="2172099"/>
    <lineage>
        <taxon>Bacteria</taxon>
        <taxon>Pseudomonadati</taxon>
        <taxon>Pseudomonadota</taxon>
        <taxon>Gammaproteobacteria</taxon>
        <taxon>Alteromonadales</taxon>
        <taxon>Alteromonadaceae</taxon>
        <taxon>Saccharobesus</taxon>
    </lineage>
</organism>
<feature type="transmembrane region" description="Helical" evidence="1">
    <location>
        <begin position="706"/>
        <end position="731"/>
    </location>
</feature>
<dbReference type="KEGG" id="cate:C2869_18585"/>
<dbReference type="Pfam" id="PF07494">
    <property type="entry name" value="Reg_prop"/>
    <property type="match status" value="1"/>
</dbReference>
<evidence type="ECO:0000313" key="3">
    <source>
        <dbReference type="Proteomes" id="UP000244441"/>
    </source>
</evidence>
<proteinExistence type="predicted"/>
<keyword evidence="1" id="KW-0472">Membrane</keyword>
<dbReference type="InterPro" id="IPR015943">
    <property type="entry name" value="WD40/YVTN_repeat-like_dom_sf"/>
</dbReference>
<feature type="transmembrane region" description="Helical" evidence="1">
    <location>
        <begin position="12"/>
        <end position="35"/>
    </location>
</feature>
<keyword evidence="1" id="KW-0812">Transmembrane</keyword>
<dbReference type="InterPro" id="IPR013783">
    <property type="entry name" value="Ig-like_fold"/>
</dbReference>
<dbReference type="Proteomes" id="UP000244441">
    <property type="component" value="Chromosome"/>
</dbReference>
<dbReference type="SUPFAM" id="SSF50998">
    <property type="entry name" value="Quinoprotein alcohol dehydrogenase-like"/>
    <property type="match status" value="1"/>
</dbReference>
<gene>
    <name evidence="2" type="ORF">C2869_18585</name>
</gene>
<dbReference type="SUPFAM" id="SSF63829">
    <property type="entry name" value="Calcium-dependent phosphotriesterase"/>
    <property type="match status" value="1"/>
</dbReference>
<sequence length="940" mass="106746">MEKQTNKLDVDFRIYTHSVLAALILIVFCCLSLPARAVTQHFTGSDFHSIAQDEQDIIWFARQSGLYRYDGTNLRNVLTQSGDKPLNWIHKIALVDNFVYLATPRSGLWRFDKITQQVEQLLTSQVTGRNIQSLEWINGQIVLLANEQLTLYNPVAKTYQSLMLKPGNWHLVTDGERVLVAGTQSIHALDLASLKLETIWSEPYFATAVQGDTVIISRDQHVCLLSLDNSKHCLPVDNNKVDILSSRQAGFVWMITEDGLAEYWQIAPLRRLGAYFVGSNEFIHSLFEDKAGALWIASYQGVQSVNHVEFGLIELSYDYPVQHNVLTLDNEDNIWMGTLGAGIYQIDWQQKRQRSVPWLEAVLADYHSKRIRSLVSYQYQIIIVTDTGVFIADTVKQQVIKLGAPFSFNQLGLASVWQNTLLIASKQNGILRYDLLNHTWLEPIVYTGSNDLANQVNAFYIDSQQVLWVASNDGIVKTHMLTGKSESIDLSPYSQFVVITEASDKVYFGTVGNGVYVTDRQGKVISHLLKSKTIRGFRQYKNELWVSTNQGLYRLNTLDDEVYLVEGTGDWSLASATLIKDKFLLAPTKSGVYTLAIQSQHASNPNVIVSSVSTLQGVQYGVNSVELSSSRELVNLSLAVLDYRDPENHRFRYRIGQSQWQDIIGNSIALTGLESGKHLLEIQGTDSLGYWSNRDAYFKISVKPPWYWTPLAQFLYAGFLFALCTFIYWLVQIRAHGLRSAKKLLHSELLLKQKTDSLINLNLKQIELLAKNAEVGALDKIADLTEMSLQQLSIKNRQGVPDSIGSRSLETAVPILVRYLENEFRCQVNAQVHLPEGLDYELQADIYRALYEVAHLSIFEARSRHIDLILRFYNQKIWLICNDDGDNFSKLRTHINIDVGFLLLKQIAEKYQSRLEFSRRKSRGNSVTMAIHYVDTTQDE</sequence>
<keyword evidence="3" id="KW-1185">Reference proteome</keyword>
<keyword evidence="1" id="KW-1133">Transmembrane helix</keyword>
<protein>
    <recommendedName>
        <fullName evidence="4">Two component regulator three Y domain-containing protein</fullName>
    </recommendedName>
</protein>
<dbReference type="EMBL" id="CP026604">
    <property type="protein sequence ID" value="AWB68296.1"/>
    <property type="molecule type" value="Genomic_DNA"/>
</dbReference>
<evidence type="ECO:0000256" key="1">
    <source>
        <dbReference type="SAM" id="Phobius"/>
    </source>
</evidence>
<evidence type="ECO:0000313" key="2">
    <source>
        <dbReference type="EMBL" id="AWB68296.1"/>
    </source>
</evidence>
<dbReference type="Gene3D" id="2.60.40.10">
    <property type="entry name" value="Immunoglobulins"/>
    <property type="match status" value="1"/>
</dbReference>
<dbReference type="Gene3D" id="2.130.10.10">
    <property type="entry name" value="YVTN repeat-like/Quinoprotein amine dehydrogenase"/>
    <property type="match status" value="2"/>
</dbReference>
<name>A0A2S0VVQ2_9ALTE</name>
<dbReference type="InterPro" id="IPR011047">
    <property type="entry name" value="Quinoprotein_ADH-like_sf"/>
</dbReference>
<reference evidence="2 3" key="1">
    <citation type="submission" date="2018-01" db="EMBL/GenBank/DDBJ databases">
        <title>Genome sequence of a Cantenovulum-like bacteria.</title>
        <authorList>
            <person name="Tan W.R."/>
            <person name="Lau N.-S."/>
            <person name="Go F."/>
            <person name="Amirul A.-A.A."/>
        </authorList>
    </citation>
    <scope>NUCLEOTIDE SEQUENCE [LARGE SCALE GENOMIC DNA]</scope>
    <source>
        <strain evidence="2 3">CCB-QB4</strain>
    </source>
</reference>